<reference evidence="1" key="1">
    <citation type="submission" date="2021-03" db="EMBL/GenBank/DDBJ databases">
        <title>Comparative genomics and phylogenomic investigation of the class Geoglossomycetes provide insights into ecological specialization and systematics.</title>
        <authorList>
            <person name="Melie T."/>
            <person name="Pirro S."/>
            <person name="Miller A.N."/>
            <person name="Quandt A."/>
        </authorList>
    </citation>
    <scope>NUCLEOTIDE SEQUENCE</scope>
    <source>
        <strain evidence="1">CAQ_001_2017</strain>
    </source>
</reference>
<comment type="caution">
    <text evidence="1">The sequence shown here is derived from an EMBL/GenBank/DDBJ whole genome shotgun (WGS) entry which is preliminary data.</text>
</comment>
<sequence length="122" mass="13285">MEAVERDDIGNPIFNLHRDNGPDDWVKHKVNGVTQAEWDANIHSKAEAEAKYGKDSYIGQSGTWHSNQNGDQDWKLNSDGSFSQIIPGVTSLPQGGNEEGGGSNGLFGYGLFIWGTGEDMES</sequence>
<protein>
    <submittedName>
        <fullName evidence="1">Uncharacterized protein</fullName>
    </submittedName>
</protein>
<name>A0A9P8L078_9PEZI</name>
<keyword evidence="2" id="KW-1185">Reference proteome</keyword>
<evidence type="ECO:0000313" key="1">
    <source>
        <dbReference type="EMBL" id="KAH0534105.1"/>
    </source>
</evidence>
<accession>A0A9P8L078</accession>
<dbReference type="AlphaFoldDB" id="A0A9P8L078"/>
<dbReference type="EMBL" id="JAGHQM010004513">
    <property type="protein sequence ID" value="KAH0534105.1"/>
    <property type="molecule type" value="Genomic_DNA"/>
</dbReference>
<gene>
    <name evidence="1" type="ORF">GP486_008933</name>
</gene>
<proteinExistence type="predicted"/>
<evidence type="ECO:0000313" key="2">
    <source>
        <dbReference type="Proteomes" id="UP000750711"/>
    </source>
</evidence>
<feature type="non-terminal residue" evidence="1">
    <location>
        <position position="122"/>
    </location>
</feature>
<organism evidence="1 2">
    <name type="scientific">Trichoglossum hirsutum</name>
    <dbReference type="NCBI Taxonomy" id="265104"/>
    <lineage>
        <taxon>Eukaryota</taxon>
        <taxon>Fungi</taxon>
        <taxon>Dikarya</taxon>
        <taxon>Ascomycota</taxon>
        <taxon>Pezizomycotina</taxon>
        <taxon>Geoglossomycetes</taxon>
        <taxon>Geoglossales</taxon>
        <taxon>Geoglossaceae</taxon>
        <taxon>Trichoglossum</taxon>
    </lineage>
</organism>
<dbReference type="Proteomes" id="UP000750711">
    <property type="component" value="Unassembled WGS sequence"/>
</dbReference>